<dbReference type="GO" id="GO:0033969">
    <property type="term" value="F:gamma-glutamyl-gamma-aminobutyrate hydrolase activity"/>
    <property type="evidence" value="ECO:0007669"/>
    <property type="project" value="TreeGrafter"/>
</dbReference>
<dbReference type="CDD" id="cd01745">
    <property type="entry name" value="GATase1_2"/>
    <property type="match status" value="1"/>
</dbReference>
<organism evidence="2 3">
    <name type="scientific">Mycolicibacterium pulveris</name>
    <name type="common">Mycobacterium pulveris</name>
    <dbReference type="NCBI Taxonomy" id="36813"/>
    <lineage>
        <taxon>Bacteria</taxon>
        <taxon>Bacillati</taxon>
        <taxon>Actinomycetota</taxon>
        <taxon>Actinomycetes</taxon>
        <taxon>Mycobacteriales</taxon>
        <taxon>Mycobacteriaceae</taxon>
        <taxon>Mycolicibacterium</taxon>
    </lineage>
</organism>
<feature type="region of interest" description="Disordered" evidence="1">
    <location>
        <begin position="1"/>
        <end position="46"/>
    </location>
</feature>
<dbReference type="Pfam" id="PF07722">
    <property type="entry name" value="Peptidase_C26"/>
    <property type="match status" value="1"/>
</dbReference>
<dbReference type="EMBL" id="AP022599">
    <property type="protein sequence ID" value="BBY79102.1"/>
    <property type="molecule type" value="Genomic_DNA"/>
</dbReference>
<proteinExistence type="predicted"/>
<gene>
    <name evidence="2" type="ORF">MPUL_02600</name>
</gene>
<dbReference type="Proteomes" id="UP000467252">
    <property type="component" value="Chromosome"/>
</dbReference>
<dbReference type="PANTHER" id="PTHR43235:SF1">
    <property type="entry name" value="GLUTAMINE AMIDOTRANSFERASE PB2B2.05-RELATED"/>
    <property type="match status" value="1"/>
</dbReference>
<dbReference type="Gene3D" id="3.40.50.880">
    <property type="match status" value="1"/>
</dbReference>
<protein>
    <submittedName>
        <fullName evidence="2">Gamma-glutamyl-gamma-aminobutyrate hydrolase</fullName>
    </submittedName>
</protein>
<dbReference type="SUPFAM" id="SSF52317">
    <property type="entry name" value="Class I glutamine amidotransferase-like"/>
    <property type="match status" value="1"/>
</dbReference>
<dbReference type="InterPro" id="IPR044668">
    <property type="entry name" value="PuuD-like"/>
</dbReference>
<name>A0A7I7UCQ2_MYCPV</name>
<dbReference type="PROSITE" id="PS51273">
    <property type="entry name" value="GATASE_TYPE_1"/>
    <property type="match status" value="1"/>
</dbReference>
<keyword evidence="2" id="KW-0378">Hydrolase</keyword>
<evidence type="ECO:0000313" key="3">
    <source>
        <dbReference type="Proteomes" id="UP000467252"/>
    </source>
</evidence>
<reference evidence="2 3" key="1">
    <citation type="journal article" date="2019" name="Emerg. Microbes Infect.">
        <title>Comprehensive subspecies identification of 175 nontuberculous mycobacteria species based on 7547 genomic profiles.</title>
        <authorList>
            <person name="Matsumoto Y."/>
            <person name="Kinjo T."/>
            <person name="Motooka D."/>
            <person name="Nabeya D."/>
            <person name="Jung N."/>
            <person name="Uechi K."/>
            <person name="Horii T."/>
            <person name="Iida T."/>
            <person name="Fujita J."/>
            <person name="Nakamura S."/>
        </authorList>
    </citation>
    <scope>NUCLEOTIDE SEQUENCE [LARGE SCALE GENOMIC DNA]</scope>
    <source>
        <strain evidence="2 3">JCM 6370</strain>
    </source>
</reference>
<dbReference type="PANTHER" id="PTHR43235">
    <property type="entry name" value="GLUTAMINE AMIDOTRANSFERASE PB2B2.05-RELATED"/>
    <property type="match status" value="1"/>
</dbReference>
<accession>A0A7I7UCQ2</accession>
<evidence type="ECO:0000313" key="2">
    <source>
        <dbReference type="EMBL" id="BBY79102.1"/>
    </source>
</evidence>
<dbReference type="InterPro" id="IPR011697">
    <property type="entry name" value="Peptidase_C26"/>
</dbReference>
<keyword evidence="3" id="KW-1185">Reference proteome</keyword>
<dbReference type="AlphaFoldDB" id="A0A7I7UCQ2"/>
<evidence type="ECO:0000256" key="1">
    <source>
        <dbReference type="SAM" id="MobiDB-lite"/>
    </source>
</evidence>
<sequence length="292" mass="31257">MNGSSYPESWAHASAGDRETPQNPAEMGEFTSVPSLRGGPREARGDTVRPVLGLTTYLQQAQTGVWDVRASFLPAIYLEGVNRAGGIATLLPPQPVDDRSTDRLLDGLDGLIITGGRDVMPESHGQSRHPATDEDVADNRIRDAMEFALVRGAVRRGMPLLGICRGAQVLNVALGGTLHQHLPDVVGHTRHQPGNAVFSTSTVRTVPGTRLAALIGESSDAQCYHHQAIDRLGEGLIVSAQADDGVIEAVEIPTDNFVLAVQWHPEERLDDLRLFAGVVQAAAGYATERLDA</sequence>
<dbReference type="InterPro" id="IPR029062">
    <property type="entry name" value="Class_I_gatase-like"/>
</dbReference>
<dbReference type="GO" id="GO:0006598">
    <property type="term" value="P:polyamine catabolic process"/>
    <property type="evidence" value="ECO:0007669"/>
    <property type="project" value="TreeGrafter"/>
</dbReference>
<dbReference type="GO" id="GO:0005829">
    <property type="term" value="C:cytosol"/>
    <property type="evidence" value="ECO:0007669"/>
    <property type="project" value="TreeGrafter"/>
</dbReference>